<accession>A0AA46TGJ9</accession>
<dbReference type="Gene3D" id="1.10.10.10">
    <property type="entry name" value="Winged helix-like DNA-binding domain superfamily/Winged helix DNA-binding domain"/>
    <property type="match status" value="1"/>
</dbReference>
<proteinExistence type="inferred from homology"/>
<keyword evidence="7" id="KW-1185">Reference proteome</keyword>
<evidence type="ECO:0000256" key="1">
    <source>
        <dbReference type="ARBA" id="ARBA00009437"/>
    </source>
</evidence>
<dbReference type="Pfam" id="PF00126">
    <property type="entry name" value="HTH_1"/>
    <property type="match status" value="1"/>
</dbReference>
<dbReference type="PROSITE" id="PS50931">
    <property type="entry name" value="HTH_LYSR"/>
    <property type="match status" value="1"/>
</dbReference>
<dbReference type="RefSeq" id="WP_271633722.1">
    <property type="nucleotide sequence ID" value="NZ_CP094970.1"/>
</dbReference>
<dbReference type="PRINTS" id="PR00039">
    <property type="entry name" value="HTHLYSR"/>
</dbReference>
<dbReference type="GO" id="GO:0003700">
    <property type="term" value="F:DNA-binding transcription factor activity"/>
    <property type="evidence" value="ECO:0007669"/>
    <property type="project" value="InterPro"/>
</dbReference>
<dbReference type="CDD" id="cd05466">
    <property type="entry name" value="PBP2_LTTR_substrate"/>
    <property type="match status" value="1"/>
</dbReference>
<protein>
    <submittedName>
        <fullName evidence="6">LysR family transcriptional regulator</fullName>
    </submittedName>
</protein>
<evidence type="ECO:0000256" key="3">
    <source>
        <dbReference type="ARBA" id="ARBA00023125"/>
    </source>
</evidence>
<dbReference type="PANTHER" id="PTHR30346:SF29">
    <property type="entry name" value="LYSR SUBSTRATE-BINDING"/>
    <property type="match status" value="1"/>
</dbReference>
<keyword evidence="2" id="KW-0805">Transcription regulation</keyword>
<dbReference type="EMBL" id="CP094970">
    <property type="protein sequence ID" value="UYM04959.1"/>
    <property type="molecule type" value="Genomic_DNA"/>
</dbReference>
<evidence type="ECO:0000313" key="7">
    <source>
        <dbReference type="Proteomes" id="UP001164390"/>
    </source>
</evidence>
<dbReference type="GO" id="GO:0032993">
    <property type="term" value="C:protein-DNA complex"/>
    <property type="evidence" value="ECO:0007669"/>
    <property type="project" value="TreeGrafter"/>
</dbReference>
<reference evidence="6" key="1">
    <citation type="submission" date="2022-01" db="EMBL/GenBank/DDBJ databases">
        <title>Nocardioidaceae gen. sp. A5X3R13.</title>
        <authorList>
            <person name="Lopez Marin M.A."/>
            <person name="Uhlik O."/>
        </authorList>
    </citation>
    <scope>NUCLEOTIDE SEQUENCE</scope>
    <source>
        <strain evidence="6">A5X3R13</strain>
    </source>
</reference>
<dbReference type="SUPFAM" id="SSF53850">
    <property type="entry name" value="Periplasmic binding protein-like II"/>
    <property type="match status" value="1"/>
</dbReference>
<dbReference type="PANTHER" id="PTHR30346">
    <property type="entry name" value="TRANSCRIPTIONAL DUAL REGULATOR HCAR-RELATED"/>
    <property type="match status" value="1"/>
</dbReference>
<dbReference type="Pfam" id="PF03466">
    <property type="entry name" value="LysR_substrate"/>
    <property type="match status" value="1"/>
</dbReference>
<comment type="similarity">
    <text evidence="1">Belongs to the LysR transcriptional regulatory family.</text>
</comment>
<dbReference type="InterPro" id="IPR036388">
    <property type="entry name" value="WH-like_DNA-bd_sf"/>
</dbReference>
<dbReference type="GO" id="GO:0003677">
    <property type="term" value="F:DNA binding"/>
    <property type="evidence" value="ECO:0007669"/>
    <property type="project" value="UniProtKB-KW"/>
</dbReference>
<name>A0AA46TGJ9_9ACTN</name>
<dbReference type="AlphaFoldDB" id="A0AA46TGJ9"/>
<dbReference type="FunFam" id="1.10.10.10:FF:000001">
    <property type="entry name" value="LysR family transcriptional regulator"/>
    <property type="match status" value="1"/>
</dbReference>
<dbReference type="SUPFAM" id="SSF46785">
    <property type="entry name" value="Winged helix' DNA-binding domain"/>
    <property type="match status" value="1"/>
</dbReference>
<keyword evidence="4" id="KW-0804">Transcription</keyword>
<dbReference type="InterPro" id="IPR000847">
    <property type="entry name" value="LysR_HTH_N"/>
</dbReference>
<dbReference type="KEGG" id="sgrg:L0C25_20930"/>
<keyword evidence="3" id="KW-0238">DNA-binding</keyword>
<organism evidence="6 7">
    <name type="scientific">Solicola gregarius</name>
    <dbReference type="NCBI Taxonomy" id="2908642"/>
    <lineage>
        <taxon>Bacteria</taxon>
        <taxon>Bacillati</taxon>
        <taxon>Actinomycetota</taxon>
        <taxon>Actinomycetes</taxon>
        <taxon>Propionibacteriales</taxon>
        <taxon>Nocardioidaceae</taxon>
        <taxon>Solicola</taxon>
    </lineage>
</organism>
<evidence type="ECO:0000259" key="5">
    <source>
        <dbReference type="PROSITE" id="PS50931"/>
    </source>
</evidence>
<dbReference type="Gene3D" id="3.40.190.10">
    <property type="entry name" value="Periplasmic binding protein-like II"/>
    <property type="match status" value="2"/>
</dbReference>
<dbReference type="Proteomes" id="UP001164390">
    <property type="component" value="Chromosome"/>
</dbReference>
<dbReference type="InterPro" id="IPR036390">
    <property type="entry name" value="WH_DNA-bd_sf"/>
</dbReference>
<gene>
    <name evidence="6" type="ORF">L0C25_20930</name>
</gene>
<evidence type="ECO:0000256" key="4">
    <source>
        <dbReference type="ARBA" id="ARBA00023163"/>
    </source>
</evidence>
<sequence>MREGSTDSYRLEWLTSFLAVVDFGGFAAAAEHTYRSQPRISSHVADLERRLGAILFDRRERPVRLTEAGVAFLEHARRALADLDAGEASVQAVIGILRGRVALGCYPSAGAAFVPDLLHAFAEAYPQVSVTLREGTAAELLEDLQTGNADLAIRPALPSPRSAAILHHALWEEPIVAVVPVDHPIAGLEYVSLREVAENPIITIGDLRTDQDDPNEIVRSMMAAGVTPNVAFHTNAPQTLVALARKGLGVGLTNLLAASVCDIDGVSVVPIQESGSRRVVGVFWDSSHSMQPATRALIDVIAQLPVPEAVQHYQRRA</sequence>
<dbReference type="InterPro" id="IPR005119">
    <property type="entry name" value="LysR_subst-bd"/>
</dbReference>
<evidence type="ECO:0000256" key="2">
    <source>
        <dbReference type="ARBA" id="ARBA00023015"/>
    </source>
</evidence>
<evidence type="ECO:0000313" key="6">
    <source>
        <dbReference type="EMBL" id="UYM04959.1"/>
    </source>
</evidence>
<feature type="domain" description="HTH lysR-type" evidence="5">
    <location>
        <begin position="9"/>
        <end position="66"/>
    </location>
</feature>